<organism evidence="2 3">
    <name type="scientific">Pholiota conissans</name>
    <dbReference type="NCBI Taxonomy" id="109636"/>
    <lineage>
        <taxon>Eukaryota</taxon>
        <taxon>Fungi</taxon>
        <taxon>Dikarya</taxon>
        <taxon>Basidiomycota</taxon>
        <taxon>Agaricomycotina</taxon>
        <taxon>Agaricomycetes</taxon>
        <taxon>Agaricomycetidae</taxon>
        <taxon>Agaricales</taxon>
        <taxon>Agaricineae</taxon>
        <taxon>Strophariaceae</taxon>
        <taxon>Pholiota</taxon>
    </lineage>
</organism>
<evidence type="ECO:0000256" key="1">
    <source>
        <dbReference type="SAM" id="Phobius"/>
    </source>
</evidence>
<proteinExistence type="predicted"/>
<protein>
    <submittedName>
        <fullName evidence="2">Uncharacterized protein</fullName>
    </submittedName>
</protein>
<gene>
    <name evidence="2" type="ORF">BDN70DRAFT_806966</name>
</gene>
<feature type="transmembrane region" description="Helical" evidence="1">
    <location>
        <begin position="30"/>
        <end position="50"/>
    </location>
</feature>
<name>A0A9P5Z431_9AGAR</name>
<keyword evidence="1" id="KW-1133">Transmembrane helix</keyword>
<feature type="transmembrane region" description="Helical" evidence="1">
    <location>
        <begin position="79"/>
        <end position="101"/>
    </location>
</feature>
<keyword evidence="1" id="KW-0812">Transmembrane</keyword>
<dbReference type="Proteomes" id="UP000807469">
    <property type="component" value="Unassembled WGS sequence"/>
</dbReference>
<accession>A0A9P5Z431</accession>
<dbReference type="OrthoDB" id="3254104at2759"/>
<dbReference type="EMBL" id="MU155211">
    <property type="protein sequence ID" value="KAF9479540.1"/>
    <property type="molecule type" value="Genomic_DNA"/>
</dbReference>
<reference evidence="2" key="1">
    <citation type="submission" date="2020-11" db="EMBL/GenBank/DDBJ databases">
        <authorList>
            <consortium name="DOE Joint Genome Institute"/>
            <person name="Ahrendt S."/>
            <person name="Riley R."/>
            <person name="Andreopoulos W."/>
            <person name="Labutti K."/>
            <person name="Pangilinan J."/>
            <person name="Ruiz-Duenas F.J."/>
            <person name="Barrasa J.M."/>
            <person name="Sanchez-Garcia M."/>
            <person name="Camarero S."/>
            <person name="Miyauchi S."/>
            <person name="Serrano A."/>
            <person name="Linde D."/>
            <person name="Babiker R."/>
            <person name="Drula E."/>
            <person name="Ayuso-Fernandez I."/>
            <person name="Pacheco R."/>
            <person name="Padilla G."/>
            <person name="Ferreira P."/>
            <person name="Barriuso J."/>
            <person name="Kellner H."/>
            <person name="Castanera R."/>
            <person name="Alfaro M."/>
            <person name="Ramirez L."/>
            <person name="Pisabarro A.G."/>
            <person name="Kuo A."/>
            <person name="Tritt A."/>
            <person name="Lipzen A."/>
            <person name="He G."/>
            <person name="Yan M."/>
            <person name="Ng V."/>
            <person name="Cullen D."/>
            <person name="Martin F."/>
            <person name="Rosso M.-N."/>
            <person name="Henrissat B."/>
            <person name="Hibbett D."/>
            <person name="Martinez A.T."/>
            <person name="Grigoriev I.V."/>
        </authorList>
    </citation>
    <scope>NUCLEOTIDE SEQUENCE</scope>
    <source>
        <strain evidence="2">CIRM-BRFM 674</strain>
    </source>
</reference>
<keyword evidence="1" id="KW-0472">Membrane</keyword>
<evidence type="ECO:0000313" key="3">
    <source>
        <dbReference type="Proteomes" id="UP000807469"/>
    </source>
</evidence>
<comment type="caution">
    <text evidence="2">The sequence shown here is derived from an EMBL/GenBank/DDBJ whole genome shotgun (WGS) entry which is preliminary data.</text>
</comment>
<dbReference type="AlphaFoldDB" id="A0A9P5Z431"/>
<sequence>MPTRPHMHGEPSQMDTQYVNMMLALDDIPMLHNILVGFFNWILLAGFILFPGTFTSLENLPSDQVGAVGQKVIHSVTGLPLYIVAWVCCGVGAGGMIWLWWRWRKNYLWGLNKIFVPGLMNSLAGLLSTIANIFGAQHGELSTTSKSTLIVTGASTGVFLIFSGFYTFWLVRRVKERHDRTVGKELAGKYGEGVVDVSTRKI</sequence>
<keyword evidence="3" id="KW-1185">Reference proteome</keyword>
<feature type="transmembrane region" description="Helical" evidence="1">
    <location>
        <begin position="148"/>
        <end position="171"/>
    </location>
</feature>
<evidence type="ECO:0000313" key="2">
    <source>
        <dbReference type="EMBL" id="KAF9479540.1"/>
    </source>
</evidence>
<feature type="transmembrane region" description="Helical" evidence="1">
    <location>
        <begin position="113"/>
        <end position="136"/>
    </location>
</feature>